<evidence type="ECO:0000313" key="1">
    <source>
        <dbReference type="EMBL" id="CDY12622.1"/>
    </source>
</evidence>
<gene>
    <name evidence="1" type="primary">BnaA02g12900D</name>
    <name evidence="1" type="ORF">GSBRNA2T00070126001</name>
</gene>
<name>A0A078FI45_BRANA</name>
<dbReference type="AlphaFoldDB" id="A0A078FI45"/>
<organism evidence="1 2">
    <name type="scientific">Brassica napus</name>
    <name type="common">Rape</name>
    <dbReference type="NCBI Taxonomy" id="3708"/>
    <lineage>
        <taxon>Eukaryota</taxon>
        <taxon>Viridiplantae</taxon>
        <taxon>Streptophyta</taxon>
        <taxon>Embryophyta</taxon>
        <taxon>Tracheophyta</taxon>
        <taxon>Spermatophyta</taxon>
        <taxon>Magnoliopsida</taxon>
        <taxon>eudicotyledons</taxon>
        <taxon>Gunneridae</taxon>
        <taxon>Pentapetalae</taxon>
        <taxon>rosids</taxon>
        <taxon>malvids</taxon>
        <taxon>Brassicales</taxon>
        <taxon>Brassicaceae</taxon>
        <taxon>Brassiceae</taxon>
        <taxon>Brassica</taxon>
    </lineage>
</organism>
<accession>A0A078FI45</accession>
<dbReference type="EMBL" id="LK032025">
    <property type="protein sequence ID" value="CDY12622.1"/>
    <property type="molecule type" value="Genomic_DNA"/>
</dbReference>
<dbReference type="PaxDb" id="3708-A0A078FI45"/>
<dbReference type="Gramene" id="CDY12622">
    <property type="protein sequence ID" value="CDY12622"/>
    <property type="gene ID" value="GSBRNA2T00070126001"/>
</dbReference>
<keyword evidence="2" id="KW-1185">Reference proteome</keyword>
<sequence>MKFGSILRPPYQDIVNIGPGVKLHVVVKFSSRS</sequence>
<protein>
    <submittedName>
        <fullName evidence="1">BnaA02g12900D protein</fullName>
    </submittedName>
</protein>
<evidence type="ECO:0000313" key="2">
    <source>
        <dbReference type="Proteomes" id="UP000028999"/>
    </source>
</evidence>
<proteinExistence type="predicted"/>
<reference evidence="1 2" key="1">
    <citation type="journal article" date="2014" name="Science">
        <title>Plant genetics. Early allopolyploid evolution in the post-Neolithic Brassica napus oilseed genome.</title>
        <authorList>
            <person name="Chalhoub B."/>
            <person name="Denoeud F."/>
            <person name="Liu S."/>
            <person name="Parkin I.A."/>
            <person name="Tang H."/>
            <person name="Wang X."/>
            <person name="Chiquet J."/>
            <person name="Belcram H."/>
            <person name="Tong C."/>
            <person name="Samans B."/>
            <person name="Correa M."/>
            <person name="Da Silva C."/>
            <person name="Just J."/>
            <person name="Falentin C."/>
            <person name="Koh C.S."/>
            <person name="Le Clainche I."/>
            <person name="Bernard M."/>
            <person name="Bento P."/>
            <person name="Noel B."/>
            <person name="Labadie K."/>
            <person name="Alberti A."/>
            <person name="Charles M."/>
            <person name="Arnaud D."/>
            <person name="Guo H."/>
            <person name="Daviaud C."/>
            <person name="Alamery S."/>
            <person name="Jabbari K."/>
            <person name="Zhao M."/>
            <person name="Edger P.P."/>
            <person name="Chelaifa H."/>
            <person name="Tack D."/>
            <person name="Lassalle G."/>
            <person name="Mestiri I."/>
            <person name="Schnel N."/>
            <person name="Le Paslier M.C."/>
            <person name="Fan G."/>
            <person name="Renault V."/>
            <person name="Bayer P.E."/>
            <person name="Golicz A.A."/>
            <person name="Manoli S."/>
            <person name="Lee T.H."/>
            <person name="Thi V.H."/>
            <person name="Chalabi S."/>
            <person name="Hu Q."/>
            <person name="Fan C."/>
            <person name="Tollenaere R."/>
            <person name="Lu Y."/>
            <person name="Battail C."/>
            <person name="Shen J."/>
            <person name="Sidebottom C.H."/>
            <person name="Wang X."/>
            <person name="Canaguier A."/>
            <person name="Chauveau A."/>
            <person name="Berard A."/>
            <person name="Deniot G."/>
            <person name="Guan M."/>
            <person name="Liu Z."/>
            <person name="Sun F."/>
            <person name="Lim Y.P."/>
            <person name="Lyons E."/>
            <person name="Town C.D."/>
            <person name="Bancroft I."/>
            <person name="Wang X."/>
            <person name="Meng J."/>
            <person name="Ma J."/>
            <person name="Pires J.C."/>
            <person name="King G.J."/>
            <person name="Brunel D."/>
            <person name="Delourme R."/>
            <person name="Renard M."/>
            <person name="Aury J.M."/>
            <person name="Adams K.L."/>
            <person name="Batley J."/>
            <person name="Snowdon R.J."/>
            <person name="Tost J."/>
            <person name="Edwards D."/>
            <person name="Zhou Y."/>
            <person name="Hua W."/>
            <person name="Sharpe A.G."/>
            <person name="Paterson A.H."/>
            <person name="Guan C."/>
            <person name="Wincker P."/>
        </authorList>
    </citation>
    <scope>NUCLEOTIDE SEQUENCE [LARGE SCALE GENOMIC DNA]</scope>
    <source>
        <strain evidence="2">cv. Darmor-bzh</strain>
    </source>
</reference>
<dbReference type="Proteomes" id="UP000028999">
    <property type="component" value="Unassembled WGS sequence"/>
</dbReference>